<dbReference type="InterPro" id="IPR036220">
    <property type="entry name" value="UDP-Glc/GDP-Man_DH_C_sf"/>
</dbReference>
<evidence type="ECO:0000259" key="1">
    <source>
        <dbReference type="Pfam" id="PF00984"/>
    </source>
</evidence>
<dbReference type="PANTHER" id="PTHR43491">
    <property type="entry name" value="UDP-N-ACETYL-D-MANNOSAMINE DEHYDROGENASE"/>
    <property type="match status" value="1"/>
</dbReference>
<dbReference type="SUPFAM" id="SSF51735">
    <property type="entry name" value="NAD(P)-binding Rossmann-fold domains"/>
    <property type="match status" value="1"/>
</dbReference>
<sequence>MHPRAEFFATQQWAGGVIGMGYVGLPLAVAMTKRGLTAIGYDISQSHVAALNAGESSIEDVTDEELQIALASGLTITSDPVDLGRADAVFIAVPSPLGRHREPDLSYIKSAAETISTIVRPGMLVALESTTYPGTTEDILVPAATAGGLVLDEDVFIAFSPERVSPGDDLKTIDIPKVVGGVSSVSSEVASEAYKRIVTSVHTVSSARTAEMAKLLENTYRAVNIGLVNEMAQLADKLDIDIWETIDAAATKPFGYQAFYPGPGVGGHCIPLDPQFLAWRAREAKFSTRFIDLAEQVNVGMPAYTADRAAAVLNRLERPVFGTEVLGVGIAYKPDIADDRESASIEVLRELEKRGARIS</sequence>
<dbReference type="InterPro" id="IPR001732">
    <property type="entry name" value="UDP-Glc/GDP-Man_DH_N"/>
</dbReference>
<name>A0A3B0SR54_9ZZZZ</name>
<dbReference type="PIRSF" id="PIRSF500136">
    <property type="entry name" value="UDP_ManNAc_DH"/>
    <property type="match status" value="1"/>
</dbReference>
<dbReference type="GO" id="GO:0016628">
    <property type="term" value="F:oxidoreductase activity, acting on the CH-CH group of donors, NAD or NADP as acceptor"/>
    <property type="evidence" value="ECO:0007669"/>
    <property type="project" value="InterPro"/>
</dbReference>
<feature type="non-terminal residue" evidence="3">
    <location>
        <position position="359"/>
    </location>
</feature>
<dbReference type="InterPro" id="IPR014026">
    <property type="entry name" value="UDP-Glc/GDP-Man_DH_dimer"/>
</dbReference>
<accession>A0A3B0SR54</accession>
<gene>
    <name evidence="3" type="ORF">MNBD_ACTINO02-668</name>
</gene>
<reference evidence="3" key="1">
    <citation type="submission" date="2018-06" db="EMBL/GenBank/DDBJ databases">
        <authorList>
            <person name="Zhirakovskaya E."/>
        </authorList>
    </citation>
    <scope>NUCLEOTIDE SEQUENCE</scope>
</reference>
<dbReference type="Pfam" id="PF00984">
    <property type="entry name" value="UDPG_MGDP_dh"/>
    <property type="match status" value="1"/>
</dbReference>
<feature type="domain" description="UDP-glucose/GDP-mannose dehydrogenase dimerisation" evidence="1">
    <location>
        <begin position="208"/>
        <end position="298"/>
    </location>
</feature>
<dbReference type="EC" id="1.1.1.136" evidence="3"/>
<dbReference type="PIRSF" id="PIRSF000124">
    <property type="entry name" value="UDPglc_GDPman_dh"/>
    <property type="match status" value="1"/>
</dbReference>
<dbReference type="InterPro" id="IPR028359">
    <property type="entry name" value="UDP_ManNAc/GlcNAc_DH"/>
</dbReference>
<dbReference type="Gene3D" id="3.40.50.720">
    <property type="entry name" value="NAD(P)-binding Rossmann-like Domain"/>
    <property type="match status" value="2"/>
</dbReference>
<dbReference type="PANTHER" id="PTHR43491:SF1">
    <property type="entry name" value="UDP-N-ACETYL-D-MANNOSAMINE DEHYDROGENASE"/>
    <property type="match status" value="1"/>
</dbReference>
<dbReference type="InterPro" id="IPR008927">
    <property type="entry name" value="6-PGluconate_DH-like_C_sf"/>
</dbReference>
<dbReference type="NCBIfam" id="TIGR03026">
    <property type="entry name" value="NDP-sugDHase"/>
    <property type="match status" value="1"/>
</dbReference>
<dbReference type="GO" id="GO:0000271">
    <property type="term" value="P:polysaccharide biosynthetic process"/>
    <property type="evidence" value="ECO:0007669"/>
    <property type="project" value="InterPro"/>
</dbReference>
<evidence type="ECO:0000259" key="2">
    <source>
        <dbReference type="Pfam" id="PF03721"/>
    </source>
</evidence>
<dbReference type="SUPFAM" id="SSF52413">
    <property type="entry name" value="UDP-glucose/GDP-mannose dehydrogenase C-terminal domain"/>
    <property type="match status" value="1"/>
</dbReference>
<organism evidence="3">
    <name type="scientific">hydrothermal vent metagenome</name>
    <dbReference type="NCBI Taxonomy" id="652676"/>
    <lineage>
        <taxon>unclassified sequences</taxon>
        <taxon>metagenomes</taxon>
        <taxon>ecological metagenomes</taxon>
    </lineage>
</organism>
<keyword evidence="3" id="KW-0560">Oxidoreductase</keyword>
<proteinExistence type="predicted"/>
<dbReference type="InterPro" id="IPR036291">
    <property type="entry name" value="NAD(P)-bd_dom_sf"/>
</dbReference>
<evidence type="ECO:0000313" key="3">
    <source>
        <dbReference type="EMBL" id="VAW07988.1"/>
    </source>
</evidence>
<dbReference type="Pfam" id="PF03721">
    <property type="entry name" value="UDPG_MGDP_dh_N"/>
    <property type="match status" value="1"/>
</dbReference>
<protein>
    <submittedName>
        <fullName evidence="3">UDP-N-acetyl-D-glucosamine 6-dehydrogenase</fullName>
        <ecNumber evidence="3">1.1.1.136</ecNumber>
    </submittedName>
</protein>
<dbReference type="AlphaFoldDB" id="A0A3B0SR54"/>
<dbReference type="SUPFAM" id="SSF48179">
    <property type="entry name" value="6-phosphogluconate dehydrogenase C-terminal domain-like"/>
    <property type="match status" value="1"/>
</dbReference>
<dbReference type="GO" id="GO:0047004">
    <property type="term" value="F:UDP-N-acetylglucosamine 6-dehydrogenase activity"/>
    <property type="evidence" value="ECO:0007669"/>
    <property type="project" value="UniProtKB-EC"/>
</dbReference>
<dbReference type="EMBL" id="UOEK01000431">
    <property type="protein sequence ID" value="VAW07988.1"/>
    <property type="molecule type" value="Genomic_DNA"/>
</dbReference>
<dbReference type="GO" id="GO:0051287">
    <property type="term" value="F:NAD binding"/>
    <property type="evidence" value="ECO:0007669"/>
    <property type="project" value="InterPro"/>
</dbReference>
<feature type="domain" description="UDP-glucose/GDP-mannose dehydrogenase N-terminal" evidence="2">
    <location>
        <begin position="17"/>
        <end position="188"/>
    </location>
</feature>
<dbReference type="InterPro" id="IPR017476">
    <property type="entry name" value="UDP-Glc/GDP-Man"/>
</dbReference>